<comment type="caution">
    <text evidence="2">The sequence shown here is derived from an EMBL/GenBank/DDBJ whole genome shotgun (WGS) entry which is preliminary data.</text>
</comment>
<evidence type="ECO:0000313" key="2">
    <source>
        <dbReference type="EMBL" id="TWW08625.1"/>
    </source>
</evidence>
<reference evidence="2 3" key="2">
    <citation type="submission" date="2019-08" db="EMBL/GenBank/DDBJ databases">
        <authorList>
            <person name="Henke P."/>
        </authorList>
    </citation>
    <scope>NUCLEOTIDE SEQUENCE [LARGE SCALE GENOMIC DNA]</scope>
    <source>
        <strain evidence="2">Phe10_nw2017</strain>
    </source>
</reference>
<dbReference type="Proteomes" id="UP000321083">
    <property type="component" value="Unassembled WGS sequence"/>
</dbReference>
<dbReference type="EMBL" id="SRHE01000576">
    <property type="protein sequence ID" value="TWW08625.1"/>
    <property type="molecule type" value="Genomic_DNA"/>
</dbReference>
<reference evidence="2 3" key="1">
    <citation type="submission" date="2019-08" db="EMBL/GenBank/DDBJ databases">
        <title>100 year-old enigma solved: identification of Planctomyces bekefii, the type genus and species of the phylum Planctomycetes.</title>
        <authorList>
            <person name="Svetlana D.N."/>
            <person name="Overmann J."/>
        </authorList>
    </citation>
    <scope>NUCLEOTIDE SEQUENCE [LARGE SCALE GENOMIC DNA]</scope>
    <source>
        <strain evidence="2">Phe10_nw2017</strain>
    </source>
</reference>
<evidence type="ECO:0000313" key="3">
    <source>
        <dbReference type="Proteomes" id="UP000321083"/>
    </source>
</evidence>
<dbReference type="InterPro" id="IPR010869">
    <property type="entry name" value="DUF1501"/>
</dbReference>
<dbReference type="Pfam" id="PF07394">
    <property type="entry name" value="DUF1501"/>
    <property type="match status" value="1"/>
</dbReference>
<organism evidence="2 3">
    <name type="scientific">Planctomyces bekefii</name>
    <dbReference type="NCBI Taxonomy" id="1653850"/>
    <lineage>
        <taxon>Bacteria</taxon>
        <taxon>Pseudomonadati</taxon>
        <taxon>Planctomycetota</taxon>
        <taxon>Planctomycetia</taxon>
        <taxon>Planctomycetales</taxon>
        <taxon>Planctomycetaceae</taxon>
        <taxon>Planctomyces</taxon>
    </lineage>
</organism>
<feature type="region of interest" description="Disordered" evidence="1">
    <location>
        <begin position="234"/>
        <end position="278"/>
    </location>
</feature>
<name>A0A5C6M3C1_9PLAN</name>
<evidence type="ECO:0000256" key="1">
    <source>
        <dbReference type="SAM" id="MobiDB-lite"/>
    </source>
</evidence>
<accession>A0A5C6M3C1</accession>
<proteinExistence type="predicted"/>
<gene>
    <name evidence="2" type="ORF">E3A20_22450</name>
</gene>
<keyword evidence="3" id="KW-1185">Reference proteome</keyword>
<feature type="non-terminal residue" evidence="2">
    <location>
        <position position="278"/>
    </location>
</feature>
<feature type="compositionally biased region" description="Polar residues" evidence="1">
    <location>
        <begin position="241"/>
        <end position="278"/>
    </location>
</feature>
<sequence>MSGYNFQSSQRGGRRGLLSTAAGMAISGLASCFDPCGSVRAAGAGKTAKSVILIFNCGAPSHLDLWDMKPLAAAEIRGPFQPIQTNVPGIEISELLPGLARRMDRLSIVRSVHHSHGGHNSGMHWSTVGRPYRIDSTLINPGPADLPCFGTLVGWLAQRDGYSAGVPPYVITPFPHCDSRKYLTPGQFGGCLGSQFDPFVLDADPGAKDFRVPGLRLDSSMDADRLSSRLQLLGQMERSGTRNSSNSPRSTPAHESSACSGASEVRMQSRSGVSSPRS</sequence>
<evidence type="ECO:0008006" key="4">
    <source>
        <dbReference type="Google" id="ProtNLM"/>
    </source>
</evidence>
<protein>
    <recommendedName>
        <fullName evidence="4">DUF1501 domain-containing protein</fullName>
    </recommendedName>
</protein>
<dbReference type="AlphaFoldDB" id="A0A5C6M3C1"/>